<reference evidence="2 3" key="1">
    <citation type="journal article" date="2014" name="Int. J. Syst. Evol. Microbiol.">
        <title>Complete genome sequence of Corynebacterium casei LMG S-19264T (=DSM 44701T), isolated from a smear-ripened cheese.</title>
        <authorList>
            <consortium name="US DOE Joint Genome Institute (JGI-PGF)"/>
            <person name="Walter F."/>
            <person name="Albersmeier A."/>
            <person name="Kalinowski J."/>
            <person name="Ruckert C."/>
        </authorList>
    </citation>
    <scope>NUCLEOTIDE SEQUENCE [LARGE SCALE GENOMIC DNA]</scope>
    <source>
        <strain evidence="2 3">CGMCC 1.9161</strain>
    </source>
</reference>
<accession>A0A917Q6W1</accession>
<dbReference type="EMBL" id="BMMF01000004">
    <property type="protein sequence ID" value="GGK29578.1"/>
    <property type="molecule type" value="Genomic_DNA"/>
</dbReference>
<comment type="caution">
    <text evidence="2">The sequence shown here is derived from an EMBL/GenBank/DDBJ whole genome shotgun (WGS) entry which is preliminary data.</text>
</comment>
<evidence type="ECO:0008006" key="4">
    <source>
        <dbReference type="Google" id="ProtNLM"/>
    </source>
</evidence>
<dbReference type="RefSeq" id="WP_188911270.1">
    <property type="nucleotide sequence ID" value="NZ_BMMF01000004.1"/>
</dbReference>
<organism evidence="2 3">
    <name type="scientific">Salinarimonas ramus</name>
    <dbReference type="NCBI Taxonomy" id="690164"/>
    <lineage>
        <taxon>Bacteria</taxon>
        <taxon>Pseudomonadati</taxon>
        <taxon>Pseudomonadota</taxon>
        <taxon>Alphaproteobacteria</taxon>
        <taxon>Hyphomicrobiales</taxon>
        <taxon>Salinarimonadaceae</taxon>
        <taxon>Salinarimonas</taxon>
    </lineage>
</organism>
<proteinExistence type="predicted"/>
<protein>
    <recommendedName>
        <fullName evidence="4">Ribbon-helix-helix protein CopG domain-containing protein</fullName>
    </recommendedName>
</protein>
<gene>
    <name evidence="2" type="ORF">GCM10011322_14970</name>
</gene>
<evidence type="ECO:0000313" key="2">
    <source>
        <dbReference type="EMBL" id="GGK29578.1"/>
    </source>
</evidence>
<name>A0A917Q6W1_9HYPH</name>
<evidence type="ECO:0000256" key="1">
    <source>
        <dbReference type="SAM" id="MobiDB-lite"/>
    </source>
</evidence>
<sequence length="67" mass="7748">MSITVTPKKRGRPPTGTDPHLSFRSPQKVTQAIERAAQAEPDRPNRSEMIRRIVTEWLRERGHLDDE</sequence>
<dbReference type="Proteomes" id="UP000600449">
    <property type="component" value="Unassembled WGS sequence"/>
</dbReference>
<evidence type="ECO:0000313" key="3">
    <source>
        <dbReference type="Proteomes" id="UP000600449"/>
    </source>
</evidence>
<keyword evidence="3" id="KW-1185">Reference proteome</keyword>
<feature type="region of interest" description="Disordered" evidence="1">
    <location>
        <begin position="1"/>
        <end position="26"/>
    </location>
</feature>
<dbReference type="AlphaFoldDB" id="A0A917Q6W1"/>